<sequence>MEIQRFLAGRTGSHSLPDGEPASFVVHDIGWLKLSSGRLAIGETSSLGNPVVVNVPPGEYRVEVTSAEVDEYYDIRESRFAYVSVLLSENKPVSVEPALVEPETVRWRSEPAGGVAGIAGLHGITMSQVSCLALADAAALPEGMPGAPDTWYSTVFDTPAGGMFERMDSDEARPRGTLNAALPETKNDDRLILVIARELQYPILATKDQNGELTGIHIDMLVVGELSEALEAFEGQTAAAKYILEDAMRAEVLAEEAAERRNRGLTGLLRRVFGDT</sequence>
<reference evidence="1 2" key="1">
    <citation type="submission" date="2019-06" db="EMBL/GenBank/DDBJ databases">
        <title>Sequencing the genomes of 1000 actinobacteria strains.</title>
        <authorList>
            <person name="Klenk H.-P."/>
        </authorList>
    </citation>
    <scope>NUCLEOTIDE SEQUENCE [LARGE SCALE GENOMIC DNA]</scope>
    <source>
        <strain evidence="1 2">DSM 8803</strain>
    </source>
</reference>
<dbReference type="EMBL" id="VFON01000002">
    <property type="protein sequence ID" value="TQL40755.1"/>
    <property type="molecule type" value="Genomic_DNA"/>
</dbReference>
<evidence type="ECO:0000313" key="2">
    <source>
        <dbReference type="Proteomes" id="UP000319094"/>
    </source>
</evidence>
<dbReference type="AlphaFoldDB" id="A0A542XY45"/>
<comment type="caution">
    <text evidence="1">The sequence shown here is derived from an EMBL/GenBank/DDBJ whole genome shotgun (WGS) entry which is preliminary data.</text>
</comment>
<gene>
    <name evidence="1" type="ORF">FB468_3279</name>
</gene>
<accession>A0A542XY45</accession>
<evidence type="ECO:0000313" key="1">
    <source>
        <dbReference type="EMBL" id="TQL40755.1"/>
    </source>
</evidence>
<dbReference type="RefSeq" id="WP_170219800.1">
    <property type="nucleotide sequence ID" value="NZ_BAAAUY010000023.1"/>
</dbReference>
<keyword evidence="2" id="KW-1185">Reference proteome</keyword>
<dbReference type="Proteomes" id="UP000319094">
    <property type="component" value="Unassembled WGS sequence"/>
</dbReference>
<proteinExistence type="predicted"/>
<protein>
    <submittedName>
        <fullName evidence="1">Uncharacterized protein DUF4241</fullName>
    </submittedName>
</protein>
<name>A0A542XY45_9MICO</name>
<organism evidence="1 2">
    <name type="scientific">Leucobacter komagatae</name>
    <dbReference type="NCBI Taxonomy" id="55969"/>
    <lineage>
        <taxon>Bacteria</taxon>
        <taxon>Bacillati</taxon>
        <taxon>Actinomycetota</taxon>
        <taxon>Actinomycetes</taxon>
        <taxon>Micrococcales</taxon>
        <taxon>Microbacteriaceae</taxon>
        <taxon>Leucobacter</taxon>
    </lineage>
</organism>